<reference evidence="1" key="1">
    <citation type="submission" date="2022-03" db="EMBL/GenBank/DDBJ databases">
        <authorList>
            <person name="Lindestad O."/>
        </authorList>
    </citation>
    <scope>NUCLEOTIDE SEQUENCE</scope>
</reference>
<dbReference type="Proteomes" id="UP000838756">
    <property type="component" value="Unassembled WGS sequence"/>
</dbReference>
<name>A0A8S4SL51_9NEOP</name>
<evidence type="ECO:0000313" key="2">
    <source>
        <dbReference type="Proteomes" id="UP000838756"/>
    </source>
</evidence>
<comment type="caution">
    <text evidence="1">The sequence shown here is derived from an EMBL/GenBank/DDBJ whole genome shotgun (WGS) entry which is preliminary data.</text>
</comment>
<dbReference type="OrthoDB" id="5419617at2759"/>
<evidence type="ECO:0000313" key="1">
    <source>
        <dbReference type="EMBL" id="CAH2266861.1"/>
    </source>
</evidence>
<protein>
    <submittedName>
        <fullName evidence="1">Jg8922 protein</fullName>
    </submittedName>
</protein>
<keyword evidence="2" id="KW-1185">Reference proteome</keyword>
<sequence length="131" mass="15082">MGAVACIEGVTDSPLWRACIEADETPTHVMLECTGVEEQRVVYLRSPATFPEVLTHNKREILTHNKRRADELKLPRERKKKKKINICDTELLVGNKYFSIEKSSSIYWPHPRTRLRAQDPVICGQIRTPLN</sequence>
<accession>A0A8S4SL51</accession>
<dbReference type="EMBL" id="CAKXAJ010026320">
    <property type="protein sequence ID" value="CAH2266861.1"/>
    <property type="molecule type" value="Genomic_DNA"/>
</dbReference>
<proteinExistence type="predicted"/>
<gene>
    <name evidence="1" type="primary">jg8922</name>
    <name evidence="1" type="ORF">PAEG_LOCUS25467</name>
</gene>
<dbReference type="AlphaFoldDB" id="A0A8S4SL51"/>
<organism evidence="1 2">
    <name type="scientific">Pararge aegeria aegeria</name>
    <dbReference type="NCBI Taxonomy" id="348720"/>
    <lineage>
        <taxon>Eukaryota</taxon>
        <taxon>Metazoa</taxon>
        <taxon>Ecdysozoa</taxon>
        <taxon>Arthropoda</taxon>
        <taxon>Hexapoda</taxon>
        <taxon>Insecta</taxon>
        <taxon>Pterygota</taxon>
        <taxon>Neoptera</taxon>
        <taxon>Endopterygota</taxon>
        <taxon>Lepidoptera</taxon>
        <taxon>Glossata</taxon>
        <taxon>Ditrysia</taxon>
        <taxon>Papilionoidea</taxon>
        <taxon>Nymphalidae</taxon>
        <taxon>Satyrinae</taxon>
        <taxon>Satyrini</taxon>
        <taxon>Parargina</taxon>
        <taxon>Pararge</taxon>
    </lineage>
</organism>